<dbReference type="Pfam" id="PF00076">
    <property type="entry name" value="RRM_1"/>
    <property type="match status" value="1"/>
</dbReference>
<gene>
    <name evidence="8 9 10 11" type="primary">LOC108991202</name>
</gene>
<dbReference type="GO" id="GO:0016607">
    <property type="term" value="C:nuclear speck"/>
    <property type="evidence" value="ECO:0000318"/>
    <property type="project" value="GO_Central"/>
</dbReference>
<dbReference type="OrthoDB" id="10266058at2759"/>
<feature type="region of interest" description="Disordered" evidence="5">
    <location>
        <begin position="72"/>
        <end position="355"/>
    </location>
</feature>
<dbReference type="InterPro" id="IPR000504">
    <property type="entry name" value="RRM_dom"/>
</dbReference>
<dbReference type="InterPro" id="IPR035979">
    <property type="entry name" value="RBD_domain_sf"/>
</dbReference>
<dbReference type="GO" id="GO:0030628">
    <property type="term" value="F:pre-mRNA 3'-splice site binding"/>
    <property type="evidence" value="ECO:0000318"/>
    <property type="project" value="GO_Central"/>
</dbReference>
<accession>A0A2I4ENF0</accession>
<feature type="region of interest" description="Disordered" evidence="5">
    <location>
        <begin position="1"/>
        <end position="34"/>
    </location>
</feature>
<feature type="compositionally biased region" description="Basic residues" evidence="5">
    <location>
        <begin position="145"/>
        <end position="155"/>
    </location>
</feature>
<reference evidence="8 9" key="1">
    <citation type="submission" date="2025-04" db="UniProtKB">
        <authorList>
            <consortium name="RefSeq"/>
        </authorList>
    </citation>
    <scope>IDENTIFICATION</scope>
    <source>
        <tissue evidence="8 9">Leaves</tissue>
    </source>
</reference>
<dbReference type="Proteomes" id="UP000235220">
    <property type="component" value="Chromosome 7"/>
</dbReference>
<evidence type="ECO:0000313" key="11">
    <source>
        <dbReference type="RefSeq" id="XP_035547935.1"/>
    </source>
</evidence>
<sequence length="928" mass="104155">MSRSIRVKEKHERSSAHSLHDRDEGSAARTRPFSFEEIMLRRENKKSSESLKEEAIKVGNISKEGIIENVSDQFESEKGKKYNRSSSPIVEKHASEKSLKMSSRKKEENLFMKKDALFKGKNRESHELDRKLKDKQNKDMNYKAKLGRNGKQHGRRKDEEWFASDAANEAEKKHSRDLVTRERHADRIRGDSERGNKRKYRNGDDEKSRDRNTVKKHELGKQRDLDVSEIKERKESSKSHYEDSRSKRRRSRSREHEDRSRRSISLSPRAHKHKSHHGGQHRELSSHSLKDRSGRQDSEIDKNRVSINGSSSHYQRHGGYTSGLGGYSPRKRRIEAAVKTSSPSDHSPEKKSAGWDLPPVKTAALFSGPVPSYFQLLNQAVASTVNDTANAFSVASTTMKSLSGVANTFATRTNASIDSVQLTQATRPMRRLYVENIPSSASEKDVMECFNNLLMSSGISRNHPCFNCTINKGQALVEFLTPEDASAALSFDGNSFFGSILKIRRPKDFIEVATGDLEKSVAAVDTISDRVEDSPNKIFIGGISKYISSKMLMEVVSVFGPLKAYHFEVNKELSEPCAFLEYVDQSVTHKACAGLNGMKLGGQVLTVMQAMPGASLLENDGYSPCYGIPEHARSLLKQPTVVLKLKNVFDPEALLSLSDPDVEEVLEDIRLECARFGTVKGVNFVKNGNSHITTLDGFEVIEVRESAGALQDSLCNDRREETNTSRKDVDHEPRQISELDVPSDIKEIKDVVKSNCFGDDKPTDDIGEDTYQKVQLDNNMVAEDLGCKNISDSIPTELPVQLNGQVDPLDFHDENVGEIIQVKDISLDRKFKAEDHSTLEGTDGKLQEASAELDCSLVMEAGAMERGGIEELDYDLGHVFEPWCVFVEYGRTEAACMAAHCLHGRLFDNRVVAVEYIALDLYRSRFPK</sequence>
<evidence type="ECO:0000256" key="1">
    <source>
        <dbReference type="ARBA" id="ARBA00022664"/>
    </source>
</evidence>
<dbReference type="PANTHER" id="PTHR23139">
    <property type="entry name" value="RNA-BINDING PROTEIN"/>
    <property type="match status" value="1"/>
</dbReference>
<evidence type="ECO:0000256" key="3">
    <source>
        <dbReference type="ARBA" id="ARBA00023187"/>
    </source>
</evidence>
<dbReference type="GO" id="GO:0071004">
    <property type="term" value="C:U2-type prespliceosome"/>
    <property type="evidence" value="ECO:0000318"/>
    <property type="project" value="GO_Central"/>
</dbReference>
<dbReference type="SUPFAM" id="SSF54928">
    <property type="entry name" value="RNA-binding domain, RBD"/>
    <property type="match status" value="3"/>
</dbReference>
<dbReference type="GO" id="GO:0008187">
    <property type="term" value="F:poly-pyrimidine tract binding"/>
    <property type="evidence" value="ECO:0000318"/>
    <property type="project" value="GO_Central"/>
</dbReference>
<feature type="compositionally biased region" description="Basic residues" evidence="5">
    <location>
        <begin position="269"/>
        <end position="279"/>
    </location>
</feature>
<feature type="compositionally biased region" description="Basic and acidic residues" evidence="5">
    <location>
        <begin position="90"/>
        <end position="142"/>
    </location>
</feature>
<dbReference type="PROSITE" id="PS50102">
    <property type="entry name" value="RRM"/>
    <property type="match status" value="2"/>
</dbReference>
<dbReference type="RefSeq" id="XP_018820915.1">
    <property type="nucleotide sequence ID" value="XM_018965370.2"/>
</dbReference>
<dbReference type="Gramene" id="Jr07_22750_p1">
    <property type="protein sequence ID" value="cds.Jr07_22750_p1"/>
    <property type="gene ID" value="Jr07_22750"/>
</dbReference>
<dbReference type="GO" id="GO:0000243">
    <property type="term" value="C:commitment complex"/>
    <property type="evidence" value="ECO:0000318"/>
    <property type="project" value="GO_Central"/>
</dbReference>
<evidence type="ECO:0000256" key="4">
    <source>
        <dbReference type="PROSITE-ProRule" id="PRU00176"/>
    </source>
</evidence>
<feature type="compositionally biased region" description="Basic and acidic residues" evidence="5">
    <location>
        <begin position="169"/>
        <end position="245"/>
    </location>
</feature>
<organism evidence="7 10">
    <name type="scientific">Juglans regia</name>
    <name type="common">English walnut</name>
    <dbReference type="NCBI Taxonomy" id="51240"/>
    <lineage>
        <taxon>Eukaryota</taxon>
        <taxon>Viridiplantae</taxon>
        <taxon>Streptophyta</taxon>
        <taxon>Embryophyta</taxon>
        <taxon>Tracheophyta</taxon>
        <taxon>Spermatophyta</taxon>
        <taxon>Magnoliopsida</taxon>
        <taxon>eudicotyledons</taxon>
        <taxon>Gunneridae</taxon>
        <taxon>Pentapetalae</taxon>
        <taxon>rosids</taxon>
        <taxon>fabids</taxon>
        <taxon>Fagales</taxon>
        <taxon>Juglandaceae</taxon>
        <taxon>Juglans</taxon>
    </lineage>
</organism>
<proteinExistence type="predicted"/>
<feature type="compositionally biased region" description="Basic and acidic residues" evidence="5">
    <location>
        <begin position="1"/>
        <end position="26"/>
    </location>
</feature>
<dbReference type="RefSeq" id="XP_018820916.1">
    <property type="nucleotide sequence ID" value="XM_018965371.2"/>
</dbReference>
<feature type="domain" description="RRM" evidence="6">
    <location>
        <begin position="536"/>
        <end position="612"/>
    </location>
</feature>
<keyword evidence="3" id="KW-0508">mRNA splicing</keyword>
<dbReference type="Gene3D" id="3.30.70.330">
    <property type="match status" value="4"/>
</dbReference>
<feature type="domain" description="RRM" evidence="6">
    <location>
        <begin position="430"/>
        <end position="508"/>
    </location>
</feature>
<evidence type="ECO:0000313" key="9">
    <source>
        <dbReference type="RefSeq" id="XP_018820915.1"/>
    </source>
</evidence>
<dbReference type="AlphaFoldDB" id="A0A2I4ENF0"/>
<dbReference type="GO" id="GO:0000245">
    <property type="term" value="P:spliceosomal complex assembly"/>
    <property type="evidence" value="ECO:0000318"/>
    <property type="project" value="GO_Central"/>
</dbReference>
<dbReference type="STRING" id="51240.A0A2I4ENF0"/>
<feature type="compositionally biased region" description="Basic and acidic residues" evidence="5">
    <location>
        <begin position="280"/>
        <end position="304"/>
    </location>
</feature>
<evidence type="ECO:0000256" key="5">
    <source>
        <dbReference type="SAM" id="MobiDB-lite"/>
    </source>
</evidence>
<evidence type="ECO:0000313" key="7">
    <source>
        <dbReference type="Proteomes" id="UP000235220"/>
    </source>
</evidence>
<evidence type="ECO:0000313" key="10">
    <source>
        <dbReference type="RefSeq" id="XP_018820916.1"/>
    </source>
</evidence>
<protein>
    <submittedName>
        <fullName evidence="8 9">Splicing factor U2af large subunit B</fullName>
    </submittedName>
</protein>
<evidence type="ECO:0000313" key="8">
    <source>
        <dbReference type="RefSeq" id="XP_018820914.1"/>
    </source>
</evidence>
<evidence type="ECO:0000259" key="6">
    <source>
        <dbReference type="PROSITE" id="PS50102"/>
    </source>
</evidence>
<keyword evidence="2 4" id="KW-0694">RNA-binding</keyword>
<dbReference type="KEGG" id="jre:108991202"/>
<dbReference type="GeneID" id="108991202"/>
<dbReference type="InterPro" id="IPR012677">
    <property type="entry name" value="Nucleotide-bd_a/b_plait_sf"/>
</dbReference>
<evidence type="ECO:0000256" key="2">
    <source>
        <dbReference type="ARBA" id="ARBA00022884"/>
    </source>
</evidence>
<dbReference type="SMART" id="SM00360">
    <property type="entry name" value="RRM"/>
    <property type="match status" value="2"/>
</dbReference>
<dbReference type="RefSeq" id="XP_018820914.1">
    <property type="nucleotide sequence ID" value="XM_018965369.2"/>
</dbReference>
<name>A0A2I4ENF0_JUGRE</name>
<keyword evidence="7" id="KW-1185">Reference proteome</keyword>
<dbReference type="RefSeq" id="XP_035547935.1">
    <property type="nucleotide sequence ID" value="XM_035692042.1"/>
</dbReference>
<dbReference type="GO" id="GO:0089701">
    <property type="term" value="C:U2AF complex"/>
    <property type="evidence" value="ECO:0000318"/>
    <property type="project" value="GO_Central"/>
</dbReference>
<keyword evidence="1" id="KW-0507">mRNA processing</keyword>